<evidence type="ECO:0000256" key="2">
    <source>
        <dbReference type="SAM" id="MobiDB-lite"/>
    </source>
</evidence>
<sequence>MDQVPEQNEDSGCLPFTNTPGTDSKYLTSSDEWESEFPDVLKRSYADLLTIEDEYEGLTAAEAGTDVKQCNELLHDQEQQISSLARKLNQEKSKLERFKGDLEEAEVCYSMAQSYEAAVAGWRETIQKLESLHNVSINSHQSFSLAEQAWEDLKHAEQQALAELDISSTVEAISVPYGSTSVSKQEYLLPDEVSIEILGDYLPVSILTEGAQLSLKQCQQGTATYAVHCL</sequence>
<dbReference type="AlphaFoldDB" id="A0A517RPD4"/>
<dbReference type="OrthoDB" id="291056at2"/>
<evidence type="ECO:0000313" key="4">
    <source>
        <dbReference type="Proteomes" id="UP000317171"/>
    </source>
</evidence>
<feature type="compositionally biased region" description="Polar residues" evidence="2">
    <location>
        <begin position="16"/>
        <end position="30"/>
    </location>
</feature>
<feature type="coiled-coil region" evidence="1">
    <location>
        <begin position="67"/>
        <end position="132"/>
    </location>
</feature>
<gene>
    <name evidence="3" type="ORF">Pan241w_58840</name>
</gene>
<keyword evidence="4" id="KW-1185">Reference proteome</keyword>
<evidence type="ECO:0000313" key="3">
    <source>
        <dbReference type="EMBL" id="QDT45756.1"/>
    </source>
</evidence>
<reference evidence="3 4" key="1">
    <citation type="submission" date="2019-02" db="EMBL/GenBank/DDBJ databases">
        <title>Deep-cultivation of Planctomycetes and their phenomic and genomic characterization uncovers novel biology.</title>
        <authorList>
            <person name="Wiegand S."/>
            <person name="Jogler M."/>
            <person name="Boedeker C."/>
            <person name="Pinto D."/>
            <person name="Vollmers J."/>
            <person name="Rivas-Marin E."/>
            <person name="Kohn T."/>
            <person name="Peeters S.H."/>
            <person name="Heuer A."/>
            <person name="Rast P."/>
            <person name="Oberbeckmann S."/>
            <person name="Bunk B."/>
            <person name="Jeske O."/>
            <person name="Meyerdierks A."/>
            <person name="Storesund J.E."/>
            <person name="Kallscheuer N."/>
            <person name="Luecker S."/>
            <person name="Lage O.M."/>
            <person name="Pohl T."/>
            <person name="Merkel B.J."/>
            <person name="Hornburger P."/>
            <person name="Mueller R.-W."/>
            <person name="Bruemmer F."/>
            <person name="Labrenz M."/>
            <person name="Spormann A.M."/>
            <person name="Op den Camp H."/>
            <person name="Overmann J."/>
            <person name="Amann R."/>
            <person name="Jetten M.S.M."/>
            <person name="Mascher T."/>
            <person name="Medema M.H."/>
            <person name="Devos D.P."/>
            <person name="Kaster A.-K."/>
            <person name="Ovreas L."/>
            <person name="Rohde M."/>
            <person name="Galperin M.Y."/>
            <person name="Jogler C."/>
        </authorList>
    </citation>
    <scope>NUCLEOTIDE SEQUENCE [LARGE SCALE GENOMIC DNA]</scope>
    <source>
        <strain evidence="3 4">Pan241w</strain>
    </source>
</reference>
<dbReference type="Proteomes" id="UP000317171">
    <property type="component" value="Chromosome"/>
</dbReference>
<protein>
    <recommendedName>
        <fullName evidence="5">Chromosome partition protein Smc</fullName>
    </recommendedName>
</protein>
<dbReference type="EMBL" id="CP036269">
    <property type="protein sequence ID" value="QDT45756.1"/>
    <property type="molecule type" value="Genomic_DNA"/>
</dbReference>
<dbReference type="KEGG" id="gaz:Pan241w_58840"/>
<proteinExistence type="predicted"/>
<name>A0A517RPD4_9PLAN</name>
<feature type="region of interest" description="Disordered" evidence="2">
    <location>
        <begin position="1"/>
        <end position="31"/>
    </location>
</feature>
<accession>A0A517RPD4</accession>
<organism evidence="3 4">
    <name type="scientific">Gimesia alba</name>
    <dbReference type="NCBI Taxonomy" id="2527973"/>
    <lineage>
        <taxon>Bacteria</taxon>
        <taxon>Pseudomonadati</taxon>
        <taxon>Planctomycetota</taxon>
        <taxon>Planctomycetia</taxon>
        <taxon>Planctomycetales</taxon>
        <taxon>Planctomycetaceae</taxon>
        <taxon>Gimesia</taxon>
    </lineage>
</organism>
<evidence type="ECO:0000256" key="1">
    <source>
        <dbReference type="SAM" id="Coils"/>
    </source>
</evidence>
<dbReference type="RefSeq" id="WP_145222691.1">
    <property type="nucleotide sequence ID" value="NZ_CP036269.1"/>
</dbReference>
<keyword evidence="1" id="KW-0175">Coiled coil</keyword>
<evidence type="ECO:0008006" key="5">
    <source>
        <dbReference type="Google" id="ProtNLM"/>
    </source>
</evidence>